<feature type="active site" description="For pre-crRNA processing" evidence="1">
    <location>
        <position position="869"/>
    </location>
</feature>
<feature type="site" description="Binds Target strand DNA; via amide nitrogen" evidence="3">
    <location>
        <position position="841"/>
    </location>
</feature>
<dbReference type="Pfam" id="PF18510">
    <property type="entry name" value="NUC"/>
    <property type="match status" value="1"/>
</dbReference>
<evidence type="ECO:0000259" key="6">
    <source>
        <dbReference type="Pfam" id="PF18516"/>
    </source>
</evidence>
<feature type="active site" description="For DNase activity of RuvC domain" evidence="1">
    <location>
        <position position="1283"/>
    </location>
</feature>
<evidence type="ECO:0000256" key="2">
    <source>
        <dbReference type="PIRSR" id="PIRSR627620-2"/>
    </source>
</evidence>
<proteinExistence type="predicted"/>
<comment type="caution">
    <text evidence="8">The sequence shown here is derived from an EMBL/GenBank/DDBJ whole genome shotgun (WGS) entry which is preliminary data.</text>
</comment>
<protein>
    <recommendedName>
        <fullName evidence="10">Type V CRISPR-associated protein Cpf1</fullName>
    </recommendedName>
</protein>
<dbReference type="InterPro" id="IPR027620">
    <property type="entry name" value="Cas12a"/>
</dbReference>
<accession>A0A1G2G724</accession>
<feature type="site" description="Binds DNA in crRNA-target DNA heteroduplex" evidence="3">
    <location>
        <position position="600"/>
    </location>
</feature>
<evidence type="ECO:0000259" key="4">
    <source>
        <dbReference type="Pfam" id="PF18501"/>
    </source>
</evidence>
<evidence type="ECO:0000313" key="9">
    <source>
        <dbReference type="Proteomes" id="UP000177785"/>
    </source>
</evidence>
<dbReference type="Pfam" id="PF22222">
    <property type="entry name" value="Cpf1_PI-like"/>
    <property type="match status" value="1"/>
</dbReference>
<feature type="region of interest" description="Binds crRNA" evidence="2">
    <location>
        <begin position="821"/>
        <end position="822"/>
    </location>
</feature>
<evidence type="ECO:0000256" key="3">
    <source>
        <dbReference type="PIRSR" id="PIRSR627620-3"/>
    </source>
</evidence>
<dbReference type="Pfam" id="PF18516">
    <property type="entry name" value="RuvC_1"/>
    <property type="match status" value="1"/>
</dbReference>
<evidence type="ECO:0000313" key="8">
    <source>
        <dbReference type="EMBL" id="OGZ45678.1"/>
    </source>
</evidence>
<feature type="site" description="Binds Target strand DNA" evidence="3">
    <location>
        <position position="691"/>
    </location>
</feature>
<dbReference type="EMBL" id="MHNL01000005">
    <property type="protein sequence ID" value="OGZ45678.1"/>
    <property type="molecule type" value="Genomic_DNA"/>
</dbReference>
<dbReference type="Pfam" id="PF18501">
    <property type="entry name" value="REC1"/>
    <property type="match status" value="1"/>
</dbReference>
<dbReference type="InterPro" id="IPR040787">
    <property type="entry name" value="Cas12a_REC1"/>
</dbReference>
<feature type="site" description="Binds crRNA alone and in crRNA-target DNA heteroduplex" evidence="3">
    <location>
        <position position="23"/>
    </location>
</feature>
<dbReference type="InterPro" id="IPR040852">
    <property type="entry name" value="RuvC_1"/>
</dbReference>
<feature type="active site" description="For DNase activity of RuvC domain" evidence="1">
    <location>
        <position position="1029"/>
    </location>
</feature>
<feature type="region of interest" description="Binds DNA in crRNA-target DNA heteroduplex" evidence="2">
    <location>
        <begin position="293"/>
        <end position="297"/>
    </location>
</feature>
<feature type="domain" description="Cas12a PI" evidence="7">
    <location>
        <begin position="687"/>
        <end position="778"/>
    </location>
</feature>
<feature type="site" description="Binds crRNA" evidence="3">
    <location>
        <position position="848"/>
    </location>
</feature>
<dbReference type="NCBIfam" id="TIGR04330">
    <property type="entry name" value="cas_Cpf1"/>
    <property type="match status" value="2"/>
</dbReference>
<feature type="region of interest" description="Binds crRNA alone and in crRNA-target DNA heteroduplex" evidence="2">
    <location>
        <begin position="194"/>
        <end position="198"/>
    </location>
</feature>
<feature type="domain" description="Cas12a RuvC nuclease" evidence="6">
    <location>
        <begin position="891"/>
        <end position="1303"/>
    </location>
</feature>
<dbReference type="Proteomes" id="UP000177785">
    <property type="component" value="Unassembled WGS sequence"/>
</dbReference>
<feature type="region of interest" description="Binds crRNA alone and in crRNA-target DNA heteroduplex" evidence="2">
    <location>
        <begin position="61"/>
        <end position="65"/>
    </location>
</feature>
<feature type="site" description="Binds PAM" evidence="3">
    <location>
        <position position="695"/>
    </location>
</feature>
<feature type="active site" description="For DNase activity of RuvC domain" evidence="1">
    <location>
        <position position="915"/>
    </location>
</feature>
<dbReference type="InterPro" id="IPR040882">
    <property type="entry name" value="Cas12a_NUC"/>
</dbReference>
<dbReference type="InterPro" id="IPR053993">
    <property type="entry name" value="Cas12a_PI"/>
</dbReference>
<organism evidence="8 9">
    <name type="scientific">Candidatus Ryanbacteria bacterium RIFCSPHIGHO2_01_FULL_48_27</name>
    <dbReference type="NCBI Taxonomy" id="1802115"/>
    <lineage>
        <taxon>Bacteria</taxon>
        <taxon>Candidatus Ryaniibacteriota</taxon>
    </lineage>
</organism>
<evidence type="ECO:0000256" key="1">
    <source>
        <dbReference type="PIRSR" id="PIRSR627620-1"/>
    </source>
</evidence>
<dbReference type="STRING" id="1802115.A2756_02105"/>
<evidence type="ECO:0008006" key="10">
    <source>
        <dbReference type="Google" id="ProtNLM"/>
    </source>
</evidence>
<feature type="domain" description="Cas12a nuclease" evidence="5">
    <location>
        <begin position="1111"/>
        <end position="1273"/>
    </location>
</feature>
<evidence type="ECO:0000259" key="7">
    <source>
        <dbReference type="Pfam" id="PF22222"/>
    </source>
</evidence>
<name>A0A1G2G724_9BACT</name>
<feature type="domain" description="Cas12a REC1" evidence="4">
    <location>
        <begin position="62"/>
        <end position="322"/>
    </location>
</feature>
<reference evidence="8 9" key="1">
    <citation type="journal article" date="2016" name="Nat. Commun.">
        <title>Thousands of microbial genomes shed light on interconnected biogeochemical processes in an aquifer system.</title>
        <authorList>
            <person name="Anantharaman K."/>
            <person name="Brown C.T."/>
            <person name="Hug L.A."/>
            <person name="Sharon I."/>
            <person name="Castelle C.J."/>
            <person name="Probst A.J."/>
            <person name="Thomas B.C."/>
            <person name="Singh A."/>
            <person name="Wilkins M.J."/>
            <person name="Karaoz U."/>
            <person name="Brodie E.L."/>
            <person name="Williams K.H."/>
            <person name="Hubbard S.S."/>
            <person name="Banfield J.F."/>
        </authorList>
    </citation>
    <scope>NUCLEOTIDE SEQUENCE [LARGE SCALE GENOMIC DNA]</scope>
</reference>
<feature type="site" description="Binds DNA protospacer adjacent motif (PAM)" evidence="3">
    <location>
        <position position="627"/>
    </location>
</feature>
<sequence>MANEKKEKSIFDEFTGKYSLSKTLKFELRPVGKTLENMRQHLGYDKNLQTFLADQKIEDAYQSLKPIFDFLHEKFITESLESDVARKIDFTEYFEKYKRRKDLSEKDFVGVEKSLRDEFLKAYDETAESLRIKAGKNEKGKFILSENGHKILTEHGILEYIKKNIDEFVEITPEREIEKSLAAFEGFFTYFGGFNQNRENYYETKKETATSVATRVIHENLPKFCDNILAFDGRSRDYKNAYSILQKLGRTLVDKEGKELIPIEENIFKIEYFNSCMSQRGVEKYNDQIGNANFLINLYNQAKKEENGFKKLPLLKTLYKQIGCGEKRSLFFAINYDQADECKKQENNTEIRSLEEVLNLANKAGKKYFKGKSDDGMINTLPEFLEYLKNRENYLGVYWSKTALNTISSKYFTNWHTLKERLKEAKVFKKAGKDSEEEIMIPEAVELEGFFSVLDVVENWKDEGVLFKQNLTEAQKGAQGEDKNKARKDIILNASIPSEALLNLIFLGIEQHAKAFLDRAPEVLALKEYKNATSKEVIKSWMDHALSITQMLKYFLVKESKVKGTALDSTISQALEVFLQSDDADWFGWYDALRNYLTKKPQDDLKENKLKLNFENSTLASGWDVSKEPDNYCVIFQNPEGEKFLAIIARKKDRKGFNKIFEKNNHNRLYTVSGNKNWKKIEYKLLPGPNKMLPKCLMPKSDRFKYGATQEILDIYDEGSFKKNEVSFSIQKLYKMIDFYKMALERYKDWGCFNFSFQETSKYQDISQFYNDVEKQGYKLDVVDINKSIVDSLVEDGSIYLFEIKNQDSNQGKKENHRDNLHTIYWRAVFESVENRPKLNGGAEIFYRKALLPEKLERNEDRKGKKIIKNPRFSKEKFLFHVPITLNFSSKNTRINDLVNDILSRYGDVHFLGIDRGEKHLAYYSLVDQNGRIKDHGTLNIPFLDKDGNSRMVRAKKRTLGKDGKEQIEMVECKDYNELLDARAGDRDYARKNWQTIGTIKDLKDGYISQVVRTIADLALANNAFIVLESLDTGFKRGRQKIEKSVYQKLELALAKKLNFLVDKKAKFGEIGSVTNALQLTPPVANYGDIENRKQLGVMLYVKADYTSQTDPITGWRKSIYLKKGSEEYIRSQIRDGFSDISFDGKDYVFTYEDKNTHKQWKLYSGKNGKSLDRYHREKGETRNSWDPIRKDVTEMLNGIFENFNRSNSIHSQIVDEGVELKKIDSAHTAWESLRFTIDLIQQIRNTGTAKEDDDFILSPVRDENGNHFDSRKTIKYQPNSGDANGAYNIARKGIVLNEHIKRGYRLFISDEEWDAWLAGKERWEKWISDHKKDLAKKQTAQ</sequence>
<gene>
    <name evidence="8" type="ORF">A2756_02105</name>
</gene>
<evidence type="ECO:0000259" key="5">
    <source>
        <dbReference type="Pfam" id="PF18510"/>
    </source>
</evidence>